<evidence type="ECO:0000313" key="1">
    <source>
        <dbReference type="EMBL" id="DAE07507.1"/>
    </source>
</evidence>
<protein>
    <submittedName>
        <fullName evidence="1">Uncharacterized protein</fullName>
    </submittedName>
</protein>
<proteinExistence type="predicted"/>
<reference evidence="1" key="1">
    <citation type="journal article" date="2021" name="Proc. Natl. Acad. Sci. U.S.A.">
        <title>A Catalog of Tens of Thousands of Viruses from Human Metagenomes Reveals Hidden Associations with Chronic Diseases.</title>
        <authorList>
            <person name="Tisza M.J."/>
            <person name="Buck C.B."/>
        </authorList>
    </citation>
    <scope>NUCLEOTIDE SEQUENCE</scope>
    <source>
        <strain evidence="1">Ct0zh2</strain>
    </source>
</reference>
<organism evidence="1">
    <name type="scientific">Siphoviridae sp. ct0zh2</name>
    <dbReference type="NCBI Taxonomy" id="2825302"/>
    <lineage>
        <taxon>Viruses</taxon>
        <taxon>Duplodnaviria</taxon>
        <taxon>Heunggongvirae</taxon>
        <taxon>Uroviricota</taxon>
        <taxon>Caudoviricetes</taxon>
    </lineage>
</organism>
<accession>A0A8S5PM17</accession>
<name>A0A8S5PM17_9CAUD</name>
<dbReference type="EMBL" id="BK015451">
    <property type="protein sequence ID" value="DAE07507.1"/>
    <property type="molecule type" value="Genomic_DNA"/>
</dbReference>
<sequence length="501" mass="56534">MFKMVDGTGIIGVDMICPLGVSTPQPPNYDKVEVEGTGMLVLPNSLDAPLERLELGGKTEQISMTGKNLLDVDAIIDRKGINGSGEVISRTGSCVTDFIFLKPETYTFSLDNKSKDTQIAIYLYNDDKTFNKYLLSNLNETSKIIVDKNMYMIVMFNKEKSIVLNKHVMLEIGSNKTPYEPYTGGKPSPSPEYPQEIKNSGKWNEETQKYEVEVVLSGKNLFDFSTCEEGKVFEGSGNIISAANGLLTDFIPCFPNSQYSRSLTGSTVVAFYDCDKNKIGFEIVGNTTFVTPEKCRYFRFSALKTMVDYTKIVACPGQTVMDYEPYREPKFFTLTLNKPLRGIGEIKDELSESGILRRVKSITLNGSEKWYKYENSAFVAMNCYGLKIDDLEVRNYSLTTLCNFFKWARFPQDIESQAAHGGYIYFTVSKETYPDLESFKGWLAKNTPVLEYWLKEPALEELSEEDKASIRALKTYYPTTVITADGGELDPDIKVTYRKEI</sequence>